<feature type="region of interest" description="Disordered" evidence="9">
    <location>
        <begin position="633"/>
        <end position="658"/>
    </location>
</feature>
<dbReference type="InterPro" id="IPR013210">
    <property type="entry name" value="LRR_N_plant-typ"/>
</dbReference>
<evidence type="ECO:0000256" key="4">
    <source>
        <dbReference type="ARBA" id="ARBA00022692"/>
    </source>
</evidence>
<keyword evidence="2" id="KW-0597">Phosphoprotein</keyword>
<evidence type="ECO:0000256" key="10">
    <source>
        <dbReference type="SAM" id="Phobius"/>
    </source>
</evidence>
<dbReference type="AlphaFoldDB" id="A0AAD1ZG46"/>
<evidence type="ECO:0000256" key="7">
    <source>
        <dbReference type="ARBA" id="ARBA00022989"/>
    </source>
</evidence>
<evidence type="ECO:0000256" key="9">
    <source>
        <dbReference type="SAM" id="MobiDB-lite"/>
    </source>
</evidence>
<dbReference type="Pfam" id="PF00560">
    <property type="entry name" value="LRR_1"/>
    <property type="match status" value="4"/>
</dbReference>
<dbReference type="Pfam" id="PF07714">
    <property type="entry name" value="PK_Tyr_Ser-Thr"/>
    <property type="match status" value="1"/>
</dbReference>
<name>A0AAD1ZG46_9LAMI</name>
<dbReference type="PROSITE" id="PS51450">
    <property type="entry name" value="LRR"/>
    <property type="match status" value="1"/>
</dbReference>
<dbReference type="GO" id="GO:0005524">
    <property type="term" value="F:ATP binding"/>
    <property type="evidence" value="ECO:0007669"/>
    <property type="project" value="InterPro"/>
</dbReference>
<feature type="signal peptide" evidence="11">
    <location>
        <begin position="1"/>
        <end position="29"/>
    </location>
</feature>
<keyword evidence="14" id="KW-1185">Reference proteome</keyword>
<feature type="domain" description="Protein kinase" evidence="12">
    <location>
        <begin position="477"/>
        <end position="786"/>
    </location>
</feature>
<dbReference type="Pfam" id="PF00069">
    <property type="entry name" value="Pkinase"/>
    <property type="match status" value="1"/>
</dbReference>
<dbReference type="PANTHER" id="PTHR48007:SF47">
    <property type="entry name" value="PROTEIN KINASE DOMAIN-CONTAINING PROTEIN"/>
    <property type="match status" value="1"/>
</dbReference>
<dbReference type="Gene3D" id="3.30.200.20">
    <property type="entry name" value="Phosphorylase Kinase, domain 1"/>
    <property type="match status" value="1"/>
</dbReference>
<dbReference type="InterPro" id="IPR001611">
    <property type="entry name" value="Leu-rich_rpt"/>
</dbReference>
<dbReference type="InterPro" id="IPR001245">
    <property type="entry name" value="Ser-Thr/Tyr_kinase_cat_dom"/>
</dbReference>
<dbReference type="EMBL" id="OU503045">
    <property type="protein sequence ID" value="CAI9769141.1"/>
    <property type="molecule type" value="Genomic_DNA"/>
</dbReference>
<keyword evidence="6" id="KW-0677">Repeat</keyword>
<dbReference type="Pfam" id="PF08263">
    <property type="entry name" value="LRRNT_2"/>
    <property type="match status" value="1"/>
</dbReference>
<evidence type="ECO:0000256" key="5">
    <source>
        <dbReference type="ARBA" id="ARBA00022729"/>
    </source>
</evidence>
<feature type="compositionally biased region" description="Polar residues" evidence="9">
    <location>
        <begin position="426"/>
        <end position="439"/>
    </location>
</feature>
<keyword evidence="7 10" id="KW-1133">Transmembrane helix</keyword>
<evidence type="ECO:0000256" key="3">
    <source>
        <dbReference type="ARBA" id="ARBA00022614"/>
    </source>
</evidence>
<dbReference type="SUPFAM" id="SSF52058">
    <property type="entry name" value="L domain-like"/>
    <property type="match status" value="1"/>
</dbReference>
<keyword evidence="3" id="KW-0433">Leucine-rich repeat</keyword>
<evidence type="ECO:0000256" key="2">
    <source>
        <dbReference type="ARBA" id="ARBA00022553"/>
    </source>
</evidence>
<feature type="chain" id="PRO_5041909298" description="Protein kinase domain-containing protein" evidence="11">
    <location>
        <begin position="30"/>
        <end position="786"/>
    </location>
</feature>
<keyword evidence="8 10" id="KW-0472">Membrane</keyword>
<dbReference type="PROSITE" id="PS50011">
    <property type="entry name" value="PROTEIN_KINASE_DOM"/>
    <property type="match status" value="1"/>
</dbReference>
<evidence type="ECO:0000313" key="14">
    <source>
        <dbReference type="Proteomes" id="UP000834106"/>
    </source>
</evidence>
<evidence type="ECO:0000259" key="12">
    <source>
        <dbReference type="PROSITE" id="PS50011"/>
    </source>
</evidence>
<evidence type="ECO:0000256" key="1">
    <source>
        <dbReference type="ARBA" id="ARBA00004167"/>
    </source>
</evidence>
<organism evidence="13 14">
    <name type="scientific">Fraxinus pennsylvanica</name>
    <dbReference type="NCBI Taxonomy" id="56036"/>
    <lineage>
        <taxon>Eukaryota</taxon>
        <taxon>Viridiplantae</taxon>
        <taxon>Streptophyta</taxon>
        <taxon>Embryophyta</taxon>
        <taxon>Tracheophyta</taxon>
        <taxon>Spermatophyta</taxon>
        <taxon>Magnoliopsida</taxon>
        <taxon>eudicotyledons</taxon>
        <taxon>Gunneridae</taxon>
        <taxon>Pentapetalae</taxon>
        <taxon>asterids</taxon>
        <taxon>lamiids</taxon>
        <taxon>Lamiales</taxon>
        <taxon>Oleaceae</taxon>
        <taxon>Oleeae</taxon>
        <taxon>Fraxinus</taxon>
    </lineage>
</organism>
<reference evidence="13" key="1">
    <citation type="submission" date="2023-05" db="EMBL/GenBank/DDBJ databases">
        <authorList>
            <person name="Huff M."/>
        </authorList>
    </citation>
    <scope>NUCLEOTIDE SEQUENCE</scope>
</reference>
<comment type="subcellular location">
    <subcellularLocation>
        <location evidence="1">Membrane</location>
        <topology evidence="1">Single-pass membrane protein</topology>
    </subcellularLocation>
</comment>
<keyword evidence="4 10" id="KW-0812">Transmembrane</keyword>
<evidence type="ECO:0000256" key="8">
    <source>
        <dbReference type="ARBA" id="ARBA00023136"/>
    </source>
</evidence>
<feature type="region of interest" description="Disordered" evidence="9">
    <location>
        <begin position="423"/>
        <end position="452"/>
    </location>
</feature>
<gene>
    <name evidence="13" type="ORF">FPE_LOCUS17149</name>
</gene>
<keyword evidence="5 11" id="KW-0732">Signal</keyword>
<dbReference type="InterPro" id="IPR011009">
    <property type="entry name" value="Kinase-like_dom_sf"/>
</dbReference>
<sequence length="786" mass="85504">MNCRTRSNNHHFFSSFSLFFLFLLVPALGLNLDGTLLLSFKYSILSDPLSVLDNWDYNDVTPCFWTGVTCAQVETSTGAPDMFRVINLVLPNSKLLGTIPEDLGFIEHLQSLDLSNNFLNGTLPSSLFNASELQVLSLSSNSISGGLQEFTGEGNGLKVLNLSENALAGTIPKSLTSLQNLTVVSLRSNYFSGLIPGGVQYIEVLDLSSNLFNGSLPVKFGGGNLRYLNLSSNKLSGLVPSDFAKEILANAKIDLSFNNLTGEIPESMALFNQKTDSYAGNIDLCGKPLKKLCTIPSTLSNPPNVSTNTSPAAIAVIPKTIGSTPLPHSPTTSNAAQDPPQHRLKPGAIAGIAVGDLAGIGVLAIVFLYVYQLKKKKKKADSAGKEAPIVSVHQFKKDSEPPVEKEARNVSTWSCLSIANGEETSEATGSDSDDCNNSHAIDDQEYNSKQQIEKSKNKRSLVMVDGETQLELETLLKASAYVLGSSGASIVYKAVLQDGTSFAVRRIGESGVENLKEFENQVKVIAKLRHPNLVPVRGFYWGDDEKLVINDYVSNGSLANFGYRKAGSSPYNLPFEVRLKIAKGVAKGLSYIHEKKHVHGNIKPSNILLTAEMEPVISDLGLHWLIYGKHGHKSDSSARHFGSKRSTSSHDNVHDHQSVSGSPYIAPVGFDGCTSSSYHAPELLKNLKPNPKWDVYSFGILLLELITGKVFSDRELRQWTTDLVVCDPDRVLRMADMAIRGDVAIREEATLSWFKLGFSCASSIPQKRPSMKDALHALEKIPFSSH</sequence>
<accession>A0AAD1ZG46</accession>
<feature type="transmembrane region" description="Helical" evidence="10">
    <location>
        <begin position="348"/>
        <end position="371"/>
    </location>
</feature>
<dbReference type="SUPFAM" id="SSF56112">
    <property type="entry name" value="Protein kinase-like (PK-like)"/>
    <property type="match status" value="1"/>
</dbReference>
<evidence type="ECO:0000256" key="6">
    <source>
        <dbReference type="ARBA" id="ARBA00022737"/>
    </source>
</evidence>
<dbReference type="Gene3D" id="3.80.10.10">
    <property type="entry name" value="Ribonuclease Inhibitor"/>
    <property type="match status" value="2"/>
</dbReference>
<dbReference type="InterPro" id="IPR032675">
    <property type="entry name" value="LRR_dom_sf"/>
</dbReference>
<protein>
    <recommendedName>
        <fullName evidence="12">Protein kinase domain-containing protein</fullName>
    </recommendedName>
</protein>
<dbReference type="Proteomes" id="UP000834106">
    <property type="component" value="Chromosome 10"/>
</dbReference>
<proteinExistence type="predicted"/>
<dbReference type="FunFam" id="3.80.10.10:FF:000722">
    <property type="entry name" value="Leucine-rich repeat receptor-like protein kinase"/>
    <property type="match status" value="1"/>
</dbReference>
<dbReference type="GO" id="GO:0016020">
    <property type="term" value="C:membrane"/>
    <property type="evidence" value="ECO:0007669"/>
    <property type="project" value="UniProtKB-SubCell"/>
</dbReference>
<dbReference type="FunFam" id="3.80.10.10:FF:000400">
    <property type="entry name" value="Nuclear pore complex protein NUP107"/>
    <property type="match status" value="1"/>
</dbReference>
<dbReference type="InterPro" id="IPR046959">
    <property type="entry name" value="PRK1-6/SRF4-like"/>
</dbReference>
<dbReference type="InterPro" id="IPR000719">
    <property type="entry name" value="Prot_kinase_dom"/>
</dbReference>
<evidence type="ECO:0000313" key="13">
    <source>
        <dbReference type="EMBL" id="CAI9769141.1"/>
    </source>
</evidence>
<evidence type="ECO:0000256" key="11">
    <source>
        <dbReference type="SAM" id="SignalP"/>
    </source>
</evidence>
<dbReference type="Gene3D" id="1.10.510.10">
    <property type="entry name" value="Transferase(Phosphotransferase) domain 1"/>
    <property type="match status" value="1"/>
</dbReference>
<dbReference type="PANTHER" id="PTHR48007">
    <property type="entry name" value="LEUCINE-RICH REPEAT RECEPTOR-LIKE PROTEIN KINASE PXC1"/>
    <property type="match status" value="1"/>
</dbReference>
<dbReference type="GO" id="GO:0004672">
    <property type="term" value="F:protein kinase activity"/>
    <property type="evidence" value="ECO:0007669"/>
    <property type="project" value="InterPro"/>
</dbReference>